<dbReference type="STRING" id="665118.SAMN02983003_1389"/>
<sequence>MKTPLAAALALCLSLCALPAAAVEAPLILSLGAAGNAERNVVRYECEDGVERVVTYINAAPNFLALVSIEEQTFVMAAGLAASGVRYAAGQYAWWSAGPEADLYDLTEGEDAAPIAHCFEITETP</sequence>
<keyword evidence="8" id="KW-1185">Reference proteome</keyword>
<feature type="domain" description="C-type lysozyme inhibitor" evidence="6">
    <location>
        <begin position="44"/>
        <end position="108"/>
    </location>
</feature>
<keyword evidence="1 5" id="KW-0732">Signal</keyword>
<evidence type="ECO:0000313" key="7">
    <source>
        <dbReference type="EMBL" id="SFZ82981.1"/>
    </source>
</evidence>
<keyword evidence="3" id="KW-0564">Palmitate</keyword>
<proteinExistence type="predicted"/>
<keyword evidence="4" id="KW-0449">Lipoprotein</keyword>
<evidence type="ECO:0000256" key="5">
    <source>
        <dbReference type="SAM" id="SignalP"/>
    </source>
</evidence>
<dbReference type="Gene3D" id="2.40.128.200">
    <property type="match status" value="1"/>
</dbReference>
<name>A0A1K2HVX1_9HYPH</name>
<gene>
    <name evidence="7" type="ORF">SAMN02983003_1389</name>
</gene>
<dbReference type="AlphaFoldDB" id="A0A1K2HVX1"/>
<dbReference type="InterPro" id="IPR018660">
    <property type="entry name" value="MliC"/>
</dbReference>
<evidence type="ECO:0000256" key="1">
    <source>
        <dbReference type="ARBA" id="ARBA00022729"/>
    </source>
</evidence>
<evidence type="ECO:0000313" key="8">
    <source>
        <dbReference type="Proteomes" id="UP000183447"/>
    </source>
</evidence>
<dbReference type="EMBL" id="FPKU01000001">
    <property type="protein sequence ID" value="SFZ82981.1"/>
    <property type="molecule type" value="Genomic_DNA"/>
</dbReference>
<dbReference type="Proteomes" id="UP000183447">
    <property type="component" value="Unassembled WGS sequence"/>
</dbReference>
<dbReference type="RefSeq" id="WP_072340159.1">
    <property type="nucleotide sequence ID" value="NZ_FPKU01000001.1"/>
</dbReference>
<evidence type="ECO:0000259" key="6">
    <source>
        <dbReference type="Pfam" id="PF09864"/>
    </source>
</evidence>
<protein>
    <submittedName>
        <fullName evidence="7">Membrane-bound inhibitor of C-type lysozyme</fullName>
    </submittedName>
</protein>
<feature type="signal peptide" evidence="5">
    <location>
        <begin position="1"/>
        <end position="22"/>
    </location>
</feature>
<evidence type="ECO:0000256" key="3">
    <source>
        <dbReference type="ARBA" id="ARBA00023139"/>
    </source>
</evidence>
<dbReference type="SUPFAM" id="SSF141488">
    <property type="entry name" value="YdhA-like"/>
    <property type="match status" value="1"/>
</dbReference>
<evidence type="ECO:0000256" key="4">
    <source>
        <dbReference type="ARBA" id="ARBA00023288"/>
    </source>
</evidence>
<feature type="chain" id="PRO_5013018441" evidence="5">
    <location>
        <begin position="23"/>
        <end position="125"/>
    </location>
</feature>
<evidence type="ECO:0000256" key="2">
    <source>
        <dbReference type="ARBA" id="ARBA00023136"/>
    </source>
</evidence>
<reference evidence="7 8" key="1">
    <citation type="submission" date="2016-11" db="EMBL/GenBank/DDBJ databases">
        <authorList>
            <person name="Jaros S."/>
            <person name="Januszkiewicz K."/>
            <person name="Wedrychowicz H."/>
        </authorList>
    </citation>
    <scope>NUCLEOTIDE SEQUENCE [LARGE SCALE GENOMIC DNA]</scope>
    <source>
        <strain evidence="7 8">ATCC 23634</strain>
    </source>
</reference>
<dbReference type="Pfam" id="PF09864">
    <property type="entry name" value="MliC"/>
    <property type="match status" value="1"/>
</dbReference>
<dbReference type="InterPro" id="IPR036328">
    <property type="entry name" value="MliC_sf"/>
</dbReference>
<organism evidence="7 8">
    <name type="scientific">Devosia enhydra</name>
    <dbReference type="NCBI Taxonomy" id="665118"/>
    <lineage>
        <taxon>Bacteria</taxon>
        <taxon>Pseudomonadati</taxon>
        <taxon>Pseudomonadota</taxon>
        <taxon>Alphaproteobacteria</taxon>
        <taxon>Hyphomicrobiales</taxon>
        <taxon>Devosiaceae</taxon>
        <taxon>Devosia</taxon>
    </lineage>
</organism>
<keyword evidence="2" id="KW-0472">Membrane</keyword>
<accession>A0A1K2HVX1</accession>
<dbReference type="OrthoDB" id="120729at2"/>